<dbReference type="PANTHER" id="PTHR30448:SF0">
    <property type="entry name" value="RNASE ADAPTER PROTEIN RAPZ"/>
    <property type="match status" value="1"/>
</dbReference>
<dbReference type="EMBL" id="BAAAHB010000011">
    <property type="protein sequence ID" value="GAA0454079.1"/>
    <property type="molecule type" value="Genomic_DNA"/>
</dbReference>
<dbReference type="Proteomes" id="UP001499895">
    <property type="component" value="Unassembled WGS sequence"/>
</dbReference>
<keyword evidence="3" id="KW-1185">Reference proteome</keyword>
<gene>
    <name evidence="2" type="ORF">GCM10009544_16070</name>
</gene>
<accession>A0ABP3JJS8</accession>
<dbReference type="PANTHER" id="PTHR30448">
    <property type="entry name" value="RNASE ADAPTER PROTEIN RAPZ"/>
    <property type="match status" value="1"/>
</dbReference>
<evidence type="ECO:0000259" key="1">
    <source>
        <dbReference type="Pfam" id="PF22740"/>
    </source>
</evidence>
<organism evidence="2 3">
    <name type="scientific">Streptomyces stramineus</name>
    <dbReference type="NCBI Taxonomy" id="173861"/>
    <lineage>
        <taxon>Bacteria</taxon>
        <taxon>Bacillati</taxon>
        <taxon>Actinomycetota</taxon>
        <taxon>Actinomycetes</taxon>
        <taxon>Kitasatosporales</taxon>
        <taxon>Streptomycetaceae</taxon>
        <taxon>Streptomyces</taxon>
    </lineage>
</organism>
<feature type="domain" description="RapZ C-terminal" evidence="1">
    <location>
        <begin position="12"/>
        <end position="128"/>
    </location>
</feature>
<dbReference type="Pfam" id="PF22740">
    <property type="entry name" value="PapZ_C"/>
    <property type="match status" value="1"/>
</dbReference>
<sequence>MGLGGRKTGVADVVVTSFGFGHGAPPDAQVVLDLRLHFRDPHVDPVLRELTVADRAVRRAVLRTPGIRPLLQATTAQVLAFRDGPSGEVVTVAVGCVGGRHRSATVAHFLARRLHRRGLAVDLVHRDADRPVIRR</sequence>
<comment type="caution">
    <text evidence="2">The sequence shown here is derived from an EMBL/GenBank/DDBJ whole genome shotgun (WGS) entry which is preliminary data.</text>
</comment>
<dbReference type="InterPro" id="IPR005337">
    <property type="entry name" value="RapZ-like"/>
</dbReference>
<reference evidence="3" key="1">
    <citation type="journal article" date="2019" name="Int. J. Syst. Evol. Microbiol.">
        <title>The Global Catalogue of Microorganisms (GCM) 10K type strain sequencing project: providing services to taxonomists for standard genome sequencing and annotation.</title>
        <authorList>
            <consortium name="The Broad Institute Genomics Platform"/>
            <consortium name="The Broad Institute Genome Sequencing Center for Infectious Disease"/>
            <person name="Wu L."/>
            <person name="Ma J."/>
        </authorList>
    </citation>
    <scope>NUCLEOTIDE SEQUENCE [LARGE SCALE GENOMIC DNA]</scope>
    <source>
        <strain evidence="3">JCM 10649</strain>
    </source>
</reference>
<proteinExistence type="predicted"/>
<name>A0ABP3JJS8_9ACTN</name>
<evidence type="ECO:0000313" key="3">
    <source>
        <dbReference type="Proteomes" id="UP001499895"/>
    </source>
</evidence>
<dbReference type="InterPro" id="IPR053931">
    <property type="entry name" value="RapZ_C"/>
</dbReference>
<protein>
    <recommendedName>
        <fullName evidence="1">RapZ C-terminal domain-containing protein</fullName>
    </recommendedName>
</protein>
<evidence type="ECO:0000313" key="2">
    <source>
        <dbReference type="EMBL" id="GAA0454079.1"/>
    </source>
</evidence>